<dbReference type="Pfam" id="PF07686">
    <property type="entry name" value="V-set"/>
    <property type="match status" value="1"/>
</dbReference>
<evidence type="ECO:0000313" key="7">
    <source>
        <dbReference type="Proteomes" id="UP000261640"/>
    </source>
</evidence>
<dbReference type="Ensembl" id="ENSMAMT00000014186.2">
    <property type="protein sequence ID" value="ENSMAMP00000013808.2"/>
    <property type="gene ID" value="ENSMAMG00000024770.1"/>
</dbReference>
<keyword evidence="4" id="KW-0732">Signal</keyword>
<evidence type="ECO:0000259" key="5">
    <source>
        <dbReference type="PROSITE" id="PS50835"/>
    </source>
</evidence>
<dbReference type="InterPro" id="IPR013106">
    <property type="entry name" value="Ig_V-set"/>
</dbReference>
<dbReference type="Ensembl" id="ENSMAMT00000014221.2">
    <property type="protein sequence ID" value="ENSMAMP00000013843.2"/>
    <property type="gene ID" value="ENSMAMG00000027580.1"/>
</dbReference>
<evidence type="ECO:0000256" key="3">
    <source>
        <dbReference type="ARBA" id="ARBA00023319"/>
    </source>
</evidence>
<dbReference type="SUPFAM" id="SSF48726">
    <property type="entry name" value="Immunoglobulin"/>
    <property type="match status" value="1"/>
</dbReference>
<dbReference type="PANTHER" id="PTHR24100">
    <property type="entry name" value="BUTYROPHILIN"/>
    <property type="match status" value="1"/>
</dbReference>
<dbReference type="InterPro" id="IPR007110">
    <property type="entry name" value="Ig-like_dom"/>
</dbReference>
<reference evidence="6" key="1">
    <citation type="submission" date="2025-05" db="UniProtKB">
        <authorList>
            <consortium name="Ensembl"/>
        </authorList>
    </citation>
    <scope>IDENTIFICATION</scope>
</reference>
<sequence length="122" mass="13766">MSGVFLNFSRFLVLSIFTVTHTVMPMGSHKYISLCSSAPNSSEIRAVEWTRPGLDQEYVILYRDGRSDPKKQSPSFKERVELKDSQMKDGDVSVTLKNVTFNDTGTYECRVFQSQTNAGDNV</sequence>
<dbReference type="PANTHER" id="PTHR24100:SF151">
    <property type="entry name" value="ICOS LIGAND"/>
    <property type="match status" value="1"/>
</dbReference>
<evidence type="ECO:0000313" key="6">
    <source>
        <dbReference type="Ensembl" id="ENSMAMP00000013843.2"/>
    </source>
</evidence>
<dbReference type="SMART" id="SM00406">
    <property type="entry name" value="IGv"/>
    <property type="match status" value="1"/>
</dbReference>
<evidence type="ECO:0000256" key="1">
    <source>
        <dbReference type="ARBA" id="ARBA00004370"/>
    </source>
</evidence>
<keyword evidence="7" id="KW-1185">Reference proteome</keyword>
<proteinExistence type="predicted"/>
<feature type="domain" description="Ig-like" evidence="5">
    <location>
        <begin position="35"/>
        <end position="122"/>
    </location>
</feature>
<dbReference type="Gene3D" id="2.60.40.10">
    <property type="entry name" value="Immunoglobulins"/>
    <property type="match status" value="1"/>
</dbReference>
<dbReference type="PROSITE" id="PS50835">
    <property type="entry name" value="IG_LIKE"/>
    <property type="match status" value="1"/>
</dbReference>
<dbReference type="GO" id="GO:0009897">
    <property type="term" value="C:external side of plasma membrane"/>
    <property type="evidence" value="ECO:0007669"/>
    <property type="project" value="TreeGrafter"/>
</dbReference>
<dbReference type="GO" id="GO:0001817">
    <property type="term" value="P:regulation of cytokine production"/>
    <property type="evidence" value="ECO:0007669"/>
    <property type="project" value="TreeGrafter"/>
</dbReference>
<dbReference type="InterPro" id="IPR050504">
    <property type="entry name" value="IgSF_BTN/MOG"/>
</dbReference>
<dbReference type="AlphaFoldDB" id="A0A3Q3LI49"/>
<dbReference type="InterPro" id="IPR013783">
    <property type="entry name" value="Ig-like_fold"/>
</dbReference>
<evidence type="ECO:0000256" key="4">
    <source>
        <dbReference type="SAM" id="SignalP"/>
    </source>
</evidence>
<dbReference type="GO" id="GO:0005102">
    <property type="term" value="F:signaling receptor binding"/>
    <property type="evidence" value="ECO:0007669"/>
    <property type="project" value="TreeGrafter"/>
</dbReference>
<name>A0A3Q3LI49_9TELE</name>
<organism evidence="6 7">
    <name type="scientific">Mastacembelus armatus</name>
    <name type="common">zig-zag eel</name>
    <dbReference type="NCBI Taxonomy" id="205130"/>
    <lineage>
        <taxon>Eukaryota</taxon>
        <taxon>Metazoa</taxon>
        <taxon>Chordata</taxon>
        <taxon>Craniata</taxon>
        <taxon>Vertebrata</taxon>
        <taxon>Euteleostomi</taxon>
        <taxon>Actinopterygii</taxon>
        <taxon>Neopterygii</taxon>
        <taxon>Teleostei</taxon>
        <taxon>Neoteleostei</taxon>
        <taxon>Acanthomorphata</taxon>
        <taxon>Anabantaria</taxon>
        <taxon>Synbranchiformes</taxon>
        <taxon>Mastacembelidae</taxon>
        <taxon>Mastacembelus</taxon>
    </lineage>
</organism>
<accession>A0A3Q3LI16</accession>
<comment type="subcellular location">
    <subcellularLocation>
        <location evidence="1">Membrane</location>
    </subcellularLocation>
</comment>
<protein>
    <recommendedName>
        <fullName evidence="5">Ig-like domain-containing protein</fullName>
    </recommendedName>
</protein>
<dbReference type="GeneTree" id="ENSGT00940000177037"/>
<keyword evidence="3" id="KW-0393">Immunoglobulin domain</keyword>
<dbReference type="InterPro" id="IPR036179">
    <property type="entry name" value="Ig-like_dom_sf"/>
</dbReference>
<accession>A0A3Q3LI49</accession>
<keyword evidence="2" id="KW-0472">Membrane</keyword>
<evidence type="ECO:0000256" key="2">
    <source>
        <dbReference type="ARBA" id="ARBA00023136"/>
    </source>
</evidence>
<feature type="signal peptide" evidence="4">
    <location>
        <begin position="1"/>
        <end position="22"/>
    </location>
</feature>
<feature type="chain" id="PRO_5044598745" description="Ig-like domain-containing protein" evidence="4">
    <location>
        <begin position="23"/>
        <end position="122"/>
    </location>
</feature>
<dbReference type="GO" id="GO:0050852">
    <property type="term" value="P:T cell receptor signaling pathway"/>
    <property type="evidence" value="ECO:0007669"/>
    <property type="project" value="TreeGrafter"/>
</dbReference>
<dbReference type="Proteomes" id="UP000261640">
    <property type="component" value="Unplaced"/>
</dbReference>